<protein>
    <recommendedName>
        <fullName evidence="6">Anaphase-promoting complex subunit 7</fullName>
    </recommendedName>
</protein>
<dbReference type="Proteomes" id="UP001209570">
    <property type="component" value="Unassembled WGS sequence"/>
</dbReference>
<dbReference type="GO" id="GO:0016567">
    <property type="term" value="P:protein ubiquitination"/>
    <property type="evidence" value="ECO:0007669"/>
    <property type="project" value="TreeGrafter"/>
</dbReference>
<dbReference type="Gene3D" id="1.25.40.10">
    <property type="entry name" value="Tetratricopeptide repeat domain"/>
    <property type="match status" value="1"/>
</dbReference>
<feature type="compositionally biased region" description="Polar residues" evidence="3">
    <location>
        <begin position="1"/>
        <end position="18"/>
    </location>
</feature>
<name>A0AAD5M253_PYTIN</name>
<dbReference type="SMART" id="SM00028">
    <property type="entry name" value="TPR"/>
    <property type="match status" value="7"/>
</dbReference>
<dbReference type="PANTHER" id="PTHR12558">
    <property type="entry name" value="CELL DIVISION CYCLE 16,23,27"/>
    <property type="match status" value="1"/>
</dbReference>
<keyword evidence="1 2" id="KW-0802">TPR repeat</keyword>
<dbReference type="GO" id="GO:0045842">
    <property type="term" value="P:positive regulation of mitotic metaphase/anaphase transition"/>
    <property type="evidence" value="ECO:0007669"/>
    <property type="project" value="TreeGrafter"/>
</dbReference>
<feature type="repeat" description="TPR" evidence="2">
    <location>
        <begin position="73"/>
        <end position="106"/>
    </location>
</feature>
<feature type="region of interest" description="Disordered" evidence="3">
    <location>
        <begin position="566"/>
        <end position="596"/>
    </location>
</feature>
<keyword evidence="5" id="KW-1185">Reference proteome</keyword>
<organism evidence="4 5">
    <name type="scientific">Pythium insidiosum</name>
    <name type="common">Pythiosis disease agent</name>
    <dbReference type="NCBI Taxonomy" id="114742"/>
    <lineage>
        <taxon>Eukaryota</taxon>
        <taxon>Sar</taxon>
        <taxon>Stramenopiles</taxon>
        <taxon>Oomycota</taxon>
        <taxon>Peronosporomycetes</taxon>
        <taxon>Pythiales</taxon>
        <taxon>Pythiaceae</taxon>
        <taxon>Pythium</taxon>
    </lineage>
</organism>
<dbReference type="Pfam" id="PF13432">
    <property type="entry name" value="TPR_16"/>
    <property type="match status" value="1"/>
</dbReference>
<evidence type="ECO:0000256" key="1">
    <source>
        <dbReference type="ARBA" id="ARBA00022803"/>
    </source>
</evidence>
<reference evidence="4" key="1">
    <citation type="submission" date="2021-12" db="EMBL/GenBank/DDBJ databases">
        <title>Prjna785345.</title>
        <authorList>
            <person name="Rujirawat T."/>
            <person name="Krajaejun T."/>
        </authorList>
    </citation>
    <scope>NUCLEOTIDE SEQUENCE</scope>
    <source>
        <strain evidence="4">Pi057C3</strain>
    </source>
</reference>
<dbReference type="Pfam" id="PF13181">
    <property type="entry name" value="TPR_8"/>
    <property type="match status" value="1"/>
</dbReference>
<dbReference type="PROSITE" id="PS50005">
    <property type="entry name" value="TPR"/>
    <property type="match status" value="3"/>
</dbReference>
<feature type="repeat" description="TPR" evidence="2">
    <location>
        <begin position="147"/>
        <end position="180"/>
    </location>
</feature>
<dbReference type="SUPFAM" id="SSF48452">
    <property type="entry name" value="TPR-like"/>
    <property type="match status" value="2"/>
</dbReference>
<dbReference type="GO" id="GO:0051301">
    <property type="term" value="P:cell division"/>
    <property type="evidence" value="ECO:0007669"/>
    <property type="project" value="TreeGrafter"/>
</dbReference>
<accession>A0AAD5M253</accession>
<dbReference type="AlphaFoldDB" id="A0AAD5M253"/>
<dbReference type="EMBL" id="JAKCXM010000122">
    <property type="protein sequence ID" value="KAJ0401657.1"/>
    <property type="molecule type" value="Genomic_DNA"/>
</dbReference>
<feature type="region of interest" description="Disordered" evidence="3">
    <location>
        <begin position="1"/>
        <end position="20"/>
    </location>
</feature>
<dbReference type="InterPro" id="IPR019734">
    <property type="entry name" value="TPR_rpt"/>
</dbReference>
<feature type="compositionally biased region" description="Acidic residues" evidence="3">
    <location>
        <begin position="581"/>
        <end position="590"/>
    </location>
</feature>
<evidence type="ECO:0000313" key="4">
    <source>
        <dbReference type="EMBL" id="KAJ0401657.1"/>
    </source>
</evidence>
<evidence type="ECO:0000256" key="2">
    <source>
        <dbReference type="PROSITE-ProRule" id="PRU00339"/>
    </source>
</evidence>
<proteinExistence type="predicted"/>
<evidence type="ECO:0008006" key="6">
    <source>
        <dbReference type="Google" id="ProtNLM"/>
    </source>
</evidence>
<dbReference type="PANTHER" id="PTHR12558:SF36">
    <property type="entry name" value="ANAPHASE-PROMOTING COMPLEX SUBUNIT 7"/>
    <property type="match status" value="1"/>
</dbReference>
<evidence type="ECO:0000256" key="3">
    <source>
        <dbReference type="SAM" id="MobiDB-lite"/>
    </source>
</evidence>
<gene>
    <name evidence="4" type="ORF">P43SY_001289</name>
</gene>
<sequence length="596" mass="66726">MMLQHPSQSDMTPPASTRSLRHADVETMQQQMAAFLRDDILESAQLLGDFLVALATSAAASSAAVAPSLAFHSKSFELFGDLLRQRGEHRRAIQYYKRFWRLQPSATEWSSDAVSVSVKLASCWMALDNPHQAIEALHAVPLAHRTLRLHLLIGRLYRDEGLKTKAEDAYRQALRLNPYALEASVALAELAAARESSLATGAASSNSDSVDVTDAAFWQREMERFTSSLTAARPSSHEDAAWLQTLVTAHIHSRRGRYRAAMDCFDALDALFPNNLHCMLHKGKLEMEQEFFHQAHLLFQRARQVDELNVLLMDVYADCLRRNGARVQLGSLVHDLFEATDRQVQPWLAAAYLNEVKGDYEAALQLCERAILMDRWYAAAHLFRGTLLLHLQRPEHALLSFTTSCKLQKTLDAYSGIVMSYCELCVKGLSKYKEALSTAKTAVKLYPQKAQSYTLLGNVFALRPEHQDQARKAFQRALATEPRKLAAAFGLVDLLLRDGQLSAAIDKLVAIAEQNPREEVFTKLGDVYTMNKQFGDAMTCYHRALSLQPASAEAARGLDRLEKIMRGEDPDELNTTMDHMEGDEHEDSMEAGEYGP</sequence>
<dbReference type="InterPro" id="IPR011990">
    <property type="entry name" value="TPR-like_helical_dom_sf"/>
</dbReference>
<feature type="repeat" description="TPR" evidence="2">
    <location>
        <begin position="518"/>
        <end position="551"/>
    </location>
</feature>
<comment type="caution">
    <text evidence="4">The sequence shown here is derived from an EMBL/GenBank/DDBJ whole genome shotgun (WGS) entry which is preliminary data.</text>
</comment>
<evidence type="ECO:0000313" key="5">
    <source>
        <dbReference type="Proteomes" id="UP001209570"/>
    </source>
</evidence>
<dbReference type="GO" id="GO:0005680">
    <property type="term" value="C:anaphase-promoting complex"/>
    <property type="evidence" value="ECO:0007669"/>
    <property type="project" value="TreeGrafter"/>
</dbReference>